<evidence type="ECO:0000313" key="2">
    <source>
        <dbReference type="Proteomes" id="UP000641646"/>
    </source>
</evidence>
<keyword evidence="2" id="KW-1185">Reference proteome</keyword>
<organism evidence="1 2">
    <name type="scientific">Aerosakkonema funiforme FACHB-1375</name>
    <dbReference type="NCBI Taxonomy" id="2949571"/>
    <lineage>
        <taxon>Bacteria</taxon>
        <taxon>Bacillati</taxon>
        <taxon>Cyanobacteriota</taxon>
        <taxon>Cyanophyceae</taxon>
        <taxon>Oscillatoriophycideae</taxon>
        <taxon>Aerosakkonematales</taxon>
        <taxon>Aerosakkonemataceae</taxon>
        <taxon>Aerosakkonema</taxon>
    </lineage>
</organism>
<protein>
    <submittedName>
        <fullName evidence="1">Uncharacterized protein</fullName>
    </submittedName>
</protein>
<evidence type="ECO:0000313" key="1">
    <source>
        <dbReference type="EMBL" id="MBD2183098.1"/>
    </source>
</evidence>
<dbReference type="EMBL" id="JACJPW010000048">
    <property type="protein sequence ID" value="MBD2183098.1"/>
    <property type="molecule type" value="Genomic_DNA"/>
</dbReference>
<comment type="caution">
    <text evidence="1">The sequence shown here is derived from an EMBL/GenBank/DDBJ whole genome shotgun (WGS) entry which is preliminary data.</text>
</comment>
<dbReference type="AlphaFoldDB" id="A0A926ZHB5"/>
<reference evidence="1" key="2">
    <citation type="submission" date="2020-08" db="EMBL/GenBank/DDBJ databases">
        <authorList>
            <person name="Chen M."/>
            <person name="Teng W."/>
            <person name="Zhao L."/>
            <person name="Hu C."/>
            <person name="Zhou Y."/>
            <person name="Han B."/>
            <person name="Song L."/>
            <person name="Shu W."/>
        </authorList>
    </citation>
    <scope>NUCLEOTIDE SEQUENCE</scope>
    <source>
        <strain evidence="1">FACHB-1375</strain>
    </source>
</reference>
<proteinExistence type="predicted"/>
<reference evidence="1" key="1">
    <citation type="journal article" date="2015" name="ISME J.">
        <title>Draft Genome Sequence of Streptomyces incarnatus NRRL8089, which Produces the Nucleoside Antibiotic Sinefungin.</title>
        <authorList>
            <person name="Oshima K."/>
            <person name="Hattori M."/>
            <person name="Shimizu H."/>
            <person name="Fukuda K."/>
            <person name="Nemoto M."/>
            <person name="Inagaki K."/>
            <person name="Tamura T."/>
        </authorList>
    </citation>
    <scope>NUCLEOTIDE SEQUENCE</scope>
    <source>
        <strain evidence="1">FACHB-1375</strain>
    </source>
</reference>
<name>A0A926ZHB5_9CYAN</name>
<dbReference type="RefSeq" id="WP_190466728.1">
    <property type="nucleotide sequence ID" value="NZ_JACJPW010000048.1"/>
</dbReference>
<accession>A0A926ZHB5</accession>
<sequence length="254" mass="29209">MEATNRIKIAMSSEDERIRDADLANARLTLGLTLADYNNSRLYSENNAAGQLRRKECAWAIEQTIAITYQLENDLSAARNQLSHLQSKIRQDCFNVINNCQSEDELDFLFPEIKRIHDHDLAVLETWQNQIDWMRSLPESELKLLESAEFSNLEVTPDTNSATTALAAPPEQLFYENLKEKSHPQSLQDQMIYMMKPELRREHQLYISQQATSAGYKTLVPANLQQASDLAVANLYWYFKARDESEAKTESVFL</sequence>
<gene>
    <name evidence="1" type="ORF">H6G03_18865</name>
</gene>
<dbReference type="Proteomes" id="UP000641646">
    <property type="component" value="Unassembled WGS sequence"/>
</dbReference>